<sequence>MKSTSVLDCLERLNNSDRDRKFEMKNHTRVNIELIKSEISLNYDFMILEEGNIRKFG</sequence>
<evidence type="ECO:0000313" key="4">
    <source>
        <dbReference type="Proteomes" id="UP000293045"/>
    </source>
</evidence>
<name>A0A4Q9LP75_9MICR</name>
<dbReference type="VEuPathDB" id="MicrosporidiaDB:CWI36_0040p0040"/>
<keyword evidence="3" id="KW-1185">Reference proteome</keyword>
<evidence type="ECO:0000313" key="2">
    <source>
        <dbReference type="EMBL" id="TBU09325.1"/>
    </source>
</evidence>
<dbReference type="Proteomes" id="UP000291404">
    <property type="component" value="Unassembled WGS sequence"/>
</dbReference>
<proteinExistence type="predicted"/>
<dbReference type="VEuPathDB" id="MicrosporidiaDB:CWI39_0169p0010"/>
<evidence type="ECO:0000313" key="1">
    <source>
        <dbReference type="EMBL" id="TBU08537.1"/>
    </source>
</evidence>
<dbReference type="EMBL" id="PIXR01000169">
    <property type="protein sequence ID" value="TBU08537.1"/>
    <property type="molecule type" value="Genomic_DNA"/>
</dbReference>
<organism evidence="2 3">
    <name type="scientific">Hamiltosporidium magnivora</name>
    <dbReference type="NCBI Taxonomy" id="148818"/>
    <lineage>
        <taxon>Eukaryota</taxon>
        <taxon>Fungi</taxon>
        <taxon>Fungi incertae sedis</taxon>
        <taxon>Microsporidia</taxon>
        <taxon>Dubosqiidae</taxon>
        <taxon>Hamiltosporidium</taxon>
    </lineage>
</organism>
<protein>
    <submittedName>
        <fullName evidence="2">Uncharacterized protein</fullName>
    </submittedName>
</protein>
<evidence type="ECO:0000313" key="3">
    <source>
        <dbReference type="Proteomes" id="UP000291404"/>
    </source>
</evidence>
<accession>A0A4Q9LP75</accession>
<gene>
    <name evidence="2" type="ORF">CWI36_0040p0040</name>
    <name evidence="1" type="ORF">CWI39_0169p0010</name>
</gene>
<reference evidence="3 4" key="1">
    <citation type="submission" date="2017-12" db="EMBL/GenBank/DDBJ databases">
        <authorList>
            <person name="Pombert J.-F."/>
            <person name="Haag K.L."/>
            <person name="Ebert D."/>
        </authorList>
    </citation>
    <scope>NUCLEOTIDE SEQUENCE [LARGE SCALE GENOMIC DNA]</scope>
    <source>
        <strain evidence="2">BE-OM-2</strain>
        <strain evidence="1">IL-BN-2</strain>
    </source>
</reference>
<dbReference type="AlphaFoldDB" id="A0A4Q9LP75"/>
<comment type="caution">
    <text evidence="2">The sequence shown here is derived from an EMBL/GenBank/DDBJ whole genome shotgun (WGS) entry which is preliminary data.</text>
</comment>
<dbReference type="Proteomes" id="UP000293045">
    <property type="component" value="Unassembled WGS sequence"/>
</dbReference>
<dbReference type="EMBL" id="PITI01000040">
    <property type="protein sequence ID" value="TBU09325.1"/>
    <property type="molecule type" value="Genomic_DNA"/>
</dbReference>